<evidence type="ECO:0000256" key="4">
    <source>
        <dbReference type="ARBA" id="ARBA00022777"/>
    </source>
</evidence>
<sequence length="1170" mass="129617">MSDQEEDVPSERKRVFLRNPFLGEGVESSDEESMMDAKEMDPPSESSEDDNASLNEAGDMAGDSTSQDDSTATDFQPEDTSIRIPSVAVLVVVIAVSVLIVACLATIPLSILGAQTTDVYLDILMDKTSTFFSTVIQNAVDDLPLFSRTLGRFFMDSTTPTSENVRLPRSPQEMMESLVEALCHYRERVQYITFVFNGNDKLSPMYAAAANITYFNSATKEFAQSMLAIYSDKATVVPHHRVNVSTMQVDYDTDTGSRYNISEGVYDPTGPYVNIALPWYENGSTVRWFTTTAENDSIYFKYIVPFTISGALGYFTYGLHSETTMVQARNGLDSLGKNGIMAMFDAKQGIIVRNTFNQMSIVPYVTPDGDVRYKELFINESQNVYFNSFVENVESNGGFESAMGNQTEFRVTLRVQDEDVMYRMRRITDEYGCNLLIVVGLLKSDFNADILRSRYTGIGVGVGMVVLGIIAAVLIALWVNRPTQRLVSDLERVARLDFHEGDVKTGFWRQLFDGDFIPEIQELRSAFSSLMRSLQEMRTYIPAAVMNAAAEQAAGRVNPHSPMRELVVTKEVNVLTPTLCSVVAVEAKGDIPSEEVEEILKSIGRTAERLNGSIDVLSHSVAYISFGAHNLVASHTSQAALFVKAVMDDIRSRFPATHQLLQYFIHCTEFSVGTCGTSKNRTRVVAQTTEMEDYMRVAWDIGCQFATTVTPNAFTDVVTWVPVEYIKRGGDRGGYQTLYEGLFRTPHYTAAKLQMDKQLFVEAFSAITRSDTVNYDAACELYRRVSPVCPSQQARRLAQLCEQRSGSRAPYFYPGLQIYGSHIITAVEDRSEKEAALPVPQSGIGAADVGSTSTGSDGGFLTMFKNSVVEDDLSADAGIDVPTTFTDYNGKVWQRSLKEINRGAFASVYLARDSVGVQVALKCLLRKRRNITQEALEEEIKTFSAVHHPNIVRYLSFCVTTNCLAIIMEYVPGLSLDRTLLAYGALSTSVVRRYMSSIIAGLAYLHENRIVHCDIKPHNMLVGSDGKCKLSDFGSSLETGRAKAPGAADDGMLELRGTAVYMAPEVASGHRCTPASDIFSLGVSMLQLLTGTLPWRVADDLPADCVHRDIQSLLSNDARFISYLSKGYVRVHIPQLESAALTEVIRDCCRLTPSKRPTAENLKNYTFFLM</sequence>
<keyword evidence="7" id="KW-1133">Transmembrane helix</keyword>
<feature type="transmembrane region" description="Helical" evidence="7">
    <location>
        <begin position="458"/>
        <end position="479"/>
    </location>
</feature>
<dbReference type="PANTHER" id="PTHR11584">
    <property type="entry name" value="SERINE/THREONINE PROTEIN KINASE"/>
    <property type="match status" value="1"/>
</dbReference>
<protein>
    <submittedName>
        <fullName evidence="9">Protein kinase domain/Protein tyrosine kinase, putative</fullName>
    </submittedName>
</protein>
<dbReference type="AlphaFoldDB" id="A0A7G2C1U1"/>
<feature type="region of interest" description="Disordered" evidence="6">
    <location>
        <begin position="1"/>
        <end position="77"/>
    </location>
</feature>
<dbReference type="Gene3D" id="1.10.510.10">
    <property type="entry name" value="Transferase(Phosphotransferase) domain 1"/>
    <property type="match status" value="1"/>
</dbReference>
<evidence type="ECO:0000259" key="8">
    <source>
        <dbReference type="PROSITE" id="PS50011"/>
    </source>
</evidence>
<reference evidence="9 10" key="1">
    <citation type="submission" date="2020-08" db="EMBL/GenBank/DDBJ databases">
        <authorList>
            <person name="Newling K."/>
            <person name="Davey J."/>
            <person name="Forrester S."/>
        </authorList>
    </citation>
    <scope>NUCLEOTIDE SEQUENCE [LARGE SCALE GENOMIC DNA]</scope>
    <source>
        <strain evidence="10">Crithidia deanei Carvalho (ATCC PRA-265)</strain>
    </source>
</reference>
<keyword evidence="4 9" id="KW-0418">Kinase</keyword>
<dbReference type="PROSITE" id="PS50011">
    <property type="entry name" value="PROTEIN_KINASE_DOM"/>
    <property type="match status" value="1"/>
</dbReference>
<keyword evidence="7" id="KW-0472">Membrane</keyword>
<feature type="transmembrane region" description="Helical" evidence="7">
    <location>
        <begin position="84"/>
        <end position="107"/>
    </location>
</feature>
<keyword evidence="5" id="KW-0067">ATP-binding</keyword>
<dbReference type="Gene3D" id="6.10.340.10">
    <property type="match status" value="1"/>
</dbReference>
<dbReference type="SMART" id="SM00220">
    <property type="entry name" value="S_TKc"/>
    <property type="match status" value="1"/>
</dbReference>
<accession>A0A7G2C1U1</accession>
<dbReference type="InterPro" id="IPR000719">
    <property type="entry name" value="Prot_kinase_dom"/>
</dbReference>
<feature type="domain" description="Protein kinase" evidence="8">
    <location>
        <begin position="894"/>
        <end position="1168"/>
    </location>
</feature>
<evidence type="ECO:0000256" key="1">
    <source>
        <dbReference type="ARBA" id="ARBA00022527"/>
    </source>
</evidence>
<keyword evidence="10" id="KW-1185">Reference proteome</keyword>
<evidence type="ECO:0000313" key="9">
    <source>
        <dbReference type="EMBL" id="CAD2213596.1"/>
    </source>
</evidence>
<proteinExistence type="predicted"/>
<dbReference type="PANTHER" id="PTHR11584:SF369">
    <property type="entry name" value="MITOGEN-ACTIVATED PROTEIN KINASE KINASE KINASE 19-RELATED"/>
    <property type="match status" value="1"/>
</dbReference>
<dbReference type="PROSITE" id="PS00108">
    <property type="entry name" value="PROTEIN_KINASE_ST"/>
    <property type="match status" value="1"/>
</dbReference>
<dbReference type="EMBL" id="LR877146">
    <property type="protein sequence ID" value="CAD2213596.1"/>
    <property type="molecule type" value="Genomic_DNA"/>
</dbReference>
<evidence type="ECO:0000256" key="7">
    <source>
        <dbReference type="SAM" id="Phobius"/>
    </source>
</evidence>
<evidence type="ECO:0000256" key="5">
    <source>
        <dbReference type="ARBA" id="ARBA00022840"/>
    </source>
</evidence>
<name>A0A7G2C1U1_9TRYP</name>
<keyword evidence="3" id="KW-0547">Nucleotide-binding</keyword>
<evidence type="ECO:0000256" key="2">
    <source>
        <dbReference type="ARBA" id="ARBA00022679"/>
    </source>
</evidence>
<keyword evidence="2" id="KW-0808">Transferase</keyword>
<dbReference type="SUPFAM" id="SSF56112">
    <property type="entry name" value="Protein kinase-like (PK-like)"/>
    <property type="match status" value="1"/>
</dbReference>
<dbReference type="GO" id="GO:0004674">
    <property type="term" value="F:protein serine/threonine kinase activity"/>
    <property type="evidence" value="ECO:0007669"/>
    <property type="project" value="UniProtKB-KW"/>
</dbReference>
<dbReference type="InterPro" id="IPR011009">
    <property type="entry name" value="Kinase-like_dom_sf"/>
</dbReference>
<dbReference type="GO" id="GO:0005524">
    <property type="term" value="F:ATP binding"/>
    <property type="evidence" value="ECO:0007669"/>
    <property type="project" value="UniProtKB-KW"/>
</dbReference>
<dbReference type="InterPro" id="IPR008271">
    <property type="entry name" value="Ser/Thr_kinase_AS"/>
</dbReference>
<evidence type="ECO:0000256" key="6">
    <source>
        <dbReference type="SAM" id="MobiDB-lite"/>
    </source>
</evidence>
<dbReference type="Pfam" id="PF00069">
    <property type="entry name" value="Pkinase"/>
    <property type="match status" value="1"/>
</dbReference>
<keyword evidence="7" id="KW-0812">Transmembrane</keyword>
<organism evidence="9 10">
    <name type="scientific">Angomonas deanei</name>
    <dbReference type="NCBI Taxonomy" id="59799"/>
    <lineage>
        <taxon>Eukaryota</taxon>
        <taxon>Discoba</taxon>
        <taxon>Euglenozoa</taxon>
        <taxon>Kinetoplastea</taxon>
        <taxon>Metakinetoplastina</taxon>
        <taxon>Trypanosomatida</taxon>
        <taxon>Trypanosomatidae</taxon>
        <taxon>Strigomonadinae</taxon>
        <taxon>Angomonas</taxon>
    </lineage>
</organism>
<gene>
    <name evidence="9" type="ORF">ADEAN_000103900</name>
</gene>
<dbReference type="Proteomes" id="UP000515908">
    <property type="component" value="Chromosome 02"/>
</dbReference>
<feature type="compositionally biased region" description="Low complexity" evidence="6">
    <location>
        <begin position="63"/>
        <end position="74"/>
    </location>
</feature>
<evidence type="ECO:0000256" key="3">
    <source>
        <dbReference type="ARBA" id="ARBA00022741"/>
    </source>
</evidence>
<evidence type="ECO:0000313" key="10">
    <source>
        <dbReference type="Proteomes" id="UP000515908"/>
    </source>
</evidence>
<keyword evidence="1" id="KW-0723">Serine/threonine-protein kinase</keyword>
<dbReference type="VEuPathDB" id="TriTrypDB:ADEAN_000103900"/>